<dbReference type="PROSITE" id="PS51707">
    <property type="entry name" value="CYTH"/>
    <property type="match status" value="1"/>
</dbReference>
<dbReference type="PANTHER" id="PTHR21028:SF2">
    <property type="entry name" value="CYTH DOMAIN-CONTAINING PROTEIN"/>
    <property type="match status" value="1"/>
</dbReference>
<dbReference type="CDD" id="cd07890">
    <property type="entry name" value="CYTH-like_AC_IV-like"/>
    <property type="match status" value="1"/>
</dbReference>
<dbReference type="NCBIfam" id="TIGR00318">
    <property type="entry name" value="cyaB"/>
    <property type="match status" value="1"/>
</dbReference>
<gene>
    <name evidence="2" type="primary">cyaB</name>
    <name evidence="2" type="ORF">GCM10023156_38980</name>
</gene>
<evidence type="ECO:0000313" key="2">
    <source>
        <dbReference type="EMBL" id="GAA4459445.1"/>
    </source>
</evidence>
<protein>
    <submittedName>
        <fullName evidence="2">Class IV adenylate cyclase</fullName>
    </submittedName>
</protein>
<dbReference type="Proteomes" id="UP001500840">
    <property type="component" value="Unassembled WGS sequence"/>
</dbReference>
<dbReference type="PANTHER" id="PTHR21028">
    <property type="entry name" value="SI:CH211-156B7.4"/>
    <property type="match status" value="1"/>
</dbReference>
<dbReference type="Gene3D" id="2.40.320.10">
    <property type="entry name" value="Hypothetical Protein Pfu-838710-001"/>
    <property type="match status" value="1"/>
</dbReference>
<sequence>MFEVEQKFHLDDSTATEAKLLEAGFQAVETQTHRDTYYNHPCRDFAQSKEALRVRRINGLPRITYKGTKLPGAIKARRELEWELGPGDADGDKTEQLLQLLGFQRVAEVCKTRCVFEPAESAAESTASDWGGFSVVLDDVQQVGRFAEIELIAENESDVPQARDRIRRLADRLGLRQTESRSYLRMLLEVSAGKSIGE</sequence>
<dbReference type="InterPro" id="IPR033469">
    <property type="entry name" value="CYTH-like_dom_sf"/>
</dbReference>
<evidence type="ECO:0000259" key="1">
    <source>
        <dbReference type="PROSITE" id="PS51707"/>
    </source>
</evidence>
<feature type="domain" description="CYTH" evidence="1">
    <location>
        <begin position="1"/>
        <end position="189"/>
    </location>
</feature>
<proteinExistence type="predicted"/>
<dbReference type="Pfam" id="PF01928">
    <property type="entry name" value="CYTH"/>
    <property type="match status" value="1"/>
</dbReference>
<dbReference type="SMART" id="SM01118">
    <property type="entry name" value="CYTH"/>
    <property type="match status" value="1"/>
</dbReference>
<reference evidence="3" key="1">
    <citation type="journal article" date="2019" name="Int. J. Syst. Evol. Microbiol.">
        <title>The Global Catalogue of Microorganisms (GCM) 10K type strain sequencing project: providing services to taxonomists for standard genome sequencing and annotation.</title>
        <authorList>
            <consortium name="The Broad Institute Genomics Platform"/>
            <consortium name="The Broad Institute Genome Sequencing Center for Infectious Disease"/>
            <person name="Wu L."/>
            <person name="Ma J."/>
        </authorList>
    </citation>
    <scope>NUCLEOTIDE SEQUENCE [LARGE SCALE GENOMIC DNA]</scope>
    <source>
        <strain evidence="3">JCM 17759</strain>
    </source>
</reference>
<dbReference type="SUPFAM" id="SSF55154">
    <property type="entry name" value="CYTH-like phosphatases"/>
    <property type="match status" value="1"/>
</dbReference>
<keyword evidence="3" id="KW-1185">Reference proteome</keyword>
<dbReference type="EMBL" id="BAABGA010000048">
    <property type="protein sequence ID" value="GAA4459445.1"/>
    <property type="molecule type" value="Genomic_DNA"/>
</dbReference>
<dbReference type="InterPro" id="IPR008173">
    <property type="entry name" value="Adenylyl_cyclase_CyaB"/>
</dbReference>
<dbReference type="InterPro" id="IPR023577">
    <property type="entry name" value="CYTH_domain"/>
</dbReference>
<accession>A0ABP8N3V5</accession>
<evidence type="ECO:0000313" key="3">
    <source>
        <dbReference type="Proteomes" id="UP001500840"/>
    </source>
</evidence>
<comment type="caution">
    <text evidence="2">The sequence shown here is derived from an EMBL/GenBank/DDBJ whole genome shotgun (WGS) entry which is preliminary data.</text>
</comment>
<name>A0ABP8N3V5_9BACT</name>
<organism evidence="2 3">
    <name type="scientific">Novipirellula rosea</name>
    <dbReference type="NCBI Taxonomy" id="1031540"/>
    <lineage>
        <taxon>Bacteria</taxon>
        <taxon>Pseudomonadati</taxon>
        <taxon>Planctomycetota</taxon>
        <taxon>Planctomycetia</taxon>
        <taxon>Pirellulales</taxon>
        <taxon>Pirellulaceae</taxon>
        <taxon>Novipirellula</taxon>
    </lineage>
</organism>
<dbReference type="RefSeq" id="WP_345324710.1">
    <property type="nucleotide sequence ID" value="NZ_BAABGA010000048.1"/>
</dbReference>